<proteinExistence type="predicted"/>
<protein>
    <submittedName>
        <fullName evidence="2">Uncharacterized protein</fullName>
    </submittedName>
</protein>
<evidence type="ECO:0000256" key="1">
    <source>
        <dbReference type="SAM" id="MobiDB-lite"/>
    </source>
</evidence>
<dbReference type="EMBL" id="HACG01042707">
    <property type="protein sequence ID" value="CEK89572.1"/>
    <property type="molecule type" value="Transcribed_RNA"/>
</dbReference>
<sequence length="248" mass="28010">MLNKSTKLHNKSSNTETDHKMNPAVKFATSEENGGAEKIIHNISDDEESEIVKCYSNISSLYDDSEFSSSSNEDREDVVNRLLEHNFGFHTVAGLVKGKMNTTRHSSPNLLLESNQNNRVHVCLGLTTSGTLIQDSDKMQITKNQMDTHKNTNLVFLKRCRRIVGLDTISNYNSSNRNLGAVRSRQRIDNTNSLVNSAAQTNHRALRNDRHRSEDVNNNAAGYRHLTSYLKRAPLNFKIASKTRVCYL</sequence>
<reference evidence="2" key="1">
    <citation type="submission" date="2014-12" db="EMBL/GenBank/DDBJ databases">
        <title>Insight into the proteome of Arion vulgaris.</title>
        <authorList>
            <person name="Aradska J."/>
            <person name="Bulat T."/>
            <person name="Smidak R."/>
            <person name="Sarate P."/>
            <person name="Gangsoo J."/>
            <person name="Sialana F."/>
            <person name="Bilban M."/>
            <person name="Lubec G."/>
        </authorList>
    </citation>
    <scope>NUCLEOTIDE SEQUENCE</scope>
    <source>
        <tissue evidence="2">Skin</tissue>
    </source>
</reference>
<dbReference type="AlphaFoldDB" id="A0A0B7B9J0"/>
<accession>A0A0B7B9J0</accession>
<feature type="compositionally biased region" description="Basic residues" evidence="1">
    <location>
        <begin position="1"/>
        <end position="10"/>
    </location>
</feature>
<evidence type="ECO:0000313" key="2">
    <source>
        <dbReference type="EMBL" id="CEK89572.1"/>
    </source>
</evidence>
<gene>
    <name evidence="2" type="primary">ORF171740</name>
</gene>
<name>A0A0B7B9J0_9EUPU</name>
<feature type="region of interest" description="Disordered" evidence="1">
    <location>
        <begin position="1"/>
        <end position="33"/>
    </location>
</feature>
<organism evidence="2">
    <name type="scientific">Arion vulgaris</name>
    <dbReference type="NCBI Taxonomy" id="1028688"/>
    <lineage>
        <taxon>Eukaryota</taxon>
        <taxon>Metazoa</taxon>
        <taxon>Spiralia</taxon>
        <taxon>Lophotrochozoa</taxon>
        <taxon>Mollusca</taxon>
        <taxon>Gastropoda</taxon>
        <taxon>Heterobranchia</taxon>
        <taxon>Euthyneura</taxon>
        <taxon>Panpulmonata</taxon>
        <taxon>Eupulmonata</taxon>
        <taxon>Stylommatophora</taxon>
        <taxon>Helicina</taxon>
        <taxon>Arionoidea</taxon>
        <taxon>Arionidae</taxon>
        <taxon>Arion</taxon>
    </lineage>
</organism>